<dbReference type="SUPFAM" id="SSF51735">
    <property type="entry name" value="NAD(P)-binding Rossmann-fold domains"/>
    <property type="match status" value="1"/>
</dbReference>
<dbReference type="Gene3D" id="3.40.50.720">
    <property type="entry name" value="NAD(P)-binding Rossmann-like Domain"/>
    <property type="match status" value="1"/>
</dbReference>
<dbReference type="OrthoDB" id="9787486at2"/>
<evidence type="ECO:0000259" key="1">
    <source>
        <dbReference type="Pfam" id="PF13460"/>
    </source>
</evidence>
<dbReference type="InterPro" id="IPR016040">
    <property type="entry name" value="NAD(P)-bd_dom"/>
</dbReference>
<dbReference type="Proteomes" id="UP000071561">
    <property type="component" value="Chromosome"/>
</dbReference>
<dbReference type="Pfam" id="PF13460">
    <property type="entry name" value="NAD_binding_10"/>
    <property type="match status" value="1"/>
</dbReference>
<gene>
    <name evidence="2" type="ORF">AY601_1102</name>
</gene>
<accession>A0A127VA01</accession>
<keyword evidence="3" id="KW-1185">Reference proteome</keyword>
<evidence type="ECO:0000313" key="3">
    <source>
        <dbReference type="Proteomes" id="UP000071561"/>
    </source>
</evidence>
<feature type="domain" description="NAD(P)-binding" evidence="1">
    <location>
        <begin position="7"/>
        <end position="186"/>
    </location>
</feature>
<dbReference type="EMBL" id="CP014504">
    <property type="protein sequence ID" value="AMP98030.1"/>
    <property type="molecule type" value="Genomic_DNA"/>
</dbReference>
<dbReference type="PANTHER" id="PTHR15020:SF50">
    <property type="entry name" value="UPF0659 PROTEIN YMR090W"/>
    <property type="match status" value="1"/>
</dbReference>
<dbReference type="PATRIC" id="fig|188932.3.peg.1138"/>
<dbReference type="KEGG" id="pcm:AY601_1102"/>
<name>A0A127VA01_9SPHI</name>
<reference evidence="2 3" key="1">
    <citation type="submission" date="2016-03" db="EMBL/GenBank/DDBJ databases">
        <title>Complete genome sequence of Pedobacter cryoconitis PAMC 27485.</title>
        <authorList>
            <person name="Lee J."/>
            <person name="Kim O.-S."/>
        </authorList>
    </citation>
    <scope>NUCLEOTIDE SEQUENCE [LARGE SCALE GENOMIC DNA]</scope>
    <source>
        <strain evidence="2 3">PAMC 27485</strain>
    </source>
</reference>
<dbReference type="AlphaFoldDB" id="A0A127VA01"/>
<evidence type="ECO:0000313" key="2">
    <source>
        <dbReference type="EMBL" id="AMP98030.1"/>
    </source>
</evidence>
<dbReference type="PANTHER" id="PTHR15020">
    <property type="entry name" value="FLAVIN REDUCTASE-RELATED"/>
    <property type="match status" value="1"/>
</dbReference>
<protein>
    <submittedName>
        <fullName evidence="2">NAD-dependent dehydratase</fullName>
    </submittedName>
</protein>
<organism evidence="2 3">
    <name type="scientific">Pedobacter cryoconitis</name>
    <dbReference type="NCBI Taxonomy" id="188932"/>
    <lineage>
        <taxon>Bacteria</taxon>
        <taxon>Pseudomonadati</taxon>
        <taxon>Bacteroidota</taxon>
        <taxon>Sphingobacteriia</taxon>
        <taxon>Sphingobacteriales</taxon>
        <taxon>Sphingobacteriaceae</taxon>
        <taxon>Pedobacter</taxon>
    </lineage>
</organism>
<proteinExistence type="predicted"/>
<dbReference type="CDD" id="cd05243">
    <property type="entry name" value="SDR_a5"/>
    <property type="match status" value="1"/>
</dbReference>
<sequence>MKVLVIGANGRVGSLLIKKLATQHQVVAGSRHAKPINNSGNVEHRYIDLLDDVNSITESTNGVDAVYFVSGSRGKNLLQIDLHGAIKTMQAAERVGAKRYILLSSVFALQPEHWKESFLNDLTDYNIAKHYADLYLTTQTQLDYTILQPGALKEEQGTGKIETNVTSPGANSIANVVATLVAILEDDSTIGKVILMQDGDTPIHDALHSVRIT</sequence>
<dbReference type="InterPro" id="IPR036291">
    <property type="entry name" value="NAD(P)-bd_dom_sf"/>
</dbReference>
<dbReference type="RefSeq" id="WP_068397581.1">
    <property type="nucleotide sequence ID" value="NZ_CP014504.1"/>
</dbReference>